<proteinExistence type="predicted"/>
<gene>
    <name evidence="1" type="ORF">UFOPK3609_01914</name>
</gene>
<reference evidence="1" key="1">
    <citation type="submission" date="2020-05" db="EMBL/GenBank/DDBJ databases">
        <authorList>
            <person name="Chiriac C."/>
            <person name="Salcher M."/>
            <person name="Ghai R."/>
            <person name="Kavagutti S V."/>
        </authorList>
    </citation>
    <scope>NUCLEOTIDE SEQUENCE</scope>
</reference>
<accession>A0A6J7IIS3</accession>
<name>A0A6J7IIS3_9ZZZZ</name>
<dbReference type="AlphaFoldDB" id="A0A6J7IIS3"/>
<evidence type="ECO:0000313" key="1">
    <source>
        <dbReference type="EMBL" id="CAB4930641.1"/>
    </source>
</evidence>
<organism evidence="1">
    <name type="scientific">freshwater metagenome</name>
    <dbReference type="NCBI Taxonomy" id="449393"/>
    <lineage>
        <taxon>unclassified sequences</taxon>
        <taxon>metagenomes</taxon>
        <taxon>ecological metagenomes</taxon>
    </lineage>
</organism>
<protein>
    <submittedName>
        <fullName evidence="1">Unannotated protein</fullName>
    </submittedName>
</protein>
<dbReference type="EMBL" id="CAFBMQ010000364">
    <property type="protein sequence ID" value="CAB4930641.1"/>
    <property type="molecule type" value="Genomic_DNA"/>
</dbReference>
<sequence length="100" mass="10594">MRIVLSTTADPEVTGADDLKSLDVLAPAEIPADQLTDRLAPLGTVEGDHAWLDVARLRAAGRPDDEQWVAGFEGMVGYAASKGWLDPAGTAVRAHLTGRE</sequence>